<accession>A0A238JM14</accession>
<protein>
    <submittedName>
        <fullName evidence="4">Monoterpene epsilon-lactone hydrolase</fullName>
        <ecNumber evidence="4">3.1.1.83</ecNumber>
    </submittedName>
</protein>
<gene>
    <name evidence="4" type="primary">mlhB</name>
    <name evidence="4" type="ORF">COL8621_00345</name>
</gene>
<dbReference type="EMBL" id="FXYE01000001">
    <property type="protein sequence ID" value="SMX31234.1"/>
    <property type="molecule type" value="Genomic_DNA"/>
</dbReference>
<evidence type="ECO:0000313" key="4">
    <source>
        <dbReference type="EMBL" id="SMX31234.1"/>
    </source>
</evidence>
<dbReference type="InterPro" id="IPR013094">
    <property type="entry name" value="AB_hydrolase_3"/>
</dbReference>
<dbReference type="InterPro" id="IPR029058">
    <property type="entry name" value="AB_hydrolase_fold"/>
</dbReference>
<dbReference type="PANTHER" id="PTHR48081:SF8">
    <property type="entry name" value="ALPHA_BETA HYDROLASE FOLD-3 DOMAIN-CONTAINING PROTEIN-RELATED"/>
    <property type="match status" value="1"/>
</dbReference>
<dbReference type="SUPFAM" id="SSF53474">
    <property type="entry name" value="alpha/beta-Hydrolases"/>
    <property type="match status" value="1"/>
</dbReference>
<dbReference type="EC" id="3.1.1.83" evidence="4"/>
<feature type="domain" description="Alpha/beta hydrolase fold-3" evidence="3">
    <location>
        <begin position="77"/>
        <end position="274"/>
    </location>
</feature>
<proteinExistence type="inferred from homology"/>
<organism evidence="4 5">
    <name type="scientific">Actibacterium lipolyticum</name>
    <dbReference type="NCBI Taxonomy" id="1524263"/>
    <lineage>
        <taxon>Bacteria</taxon>
        <taxon>Pseudomonadati</taxon>
        <taxon>Pseudomonadota</taxon>
        <taxon>Alphaproteobacteria</taxon>
        <taxon>Rhodobacterales</taxon>
        <taxon>Roseobacteraceae</taxon>
        <taxon>Actibacterium</taxon>
    </lineage>
</organism>
<dbReference type="Pfam" id="PF07859">
    <property type="entry name" value="Abhydrolase_3"/>
    <property type="match status" value="1"/>
</dbReference>
<dbReference type="InterPro" id="IPR002168">
    <property type="entry name" value="Lipase_GDXG_HIS_AS"/>
</dbReference>
<evidence type="ECO:0000256" key="2">
    <source>
        <dbReference type="ARBA" id="ARBA00022801"/>
    </source>
</evidence>
<dbReference type="InterPro" id="IPR050300">
    <property type="entry name" value="GDXG_lipolytic_enzyme"/>
</dbReference>
<dbReference type="PROSITE" id="PS01173">
    <property type="entry name" value="LIPASE_GDXG_HIS"/>
    <property type="match status" value="1"/>
</dbReference>
<dbReference type="AlphaFoldDB" id="A0A238JM14"/>
<evidence type="ECO:0000256" key="1">
    <source>
        <dbReference type="ARBA" id="ARBA00010515"/>
    </source>
</evidence>
<dbReference type="Proteomes" id="UP000202922">
    <property type="component" value="Unassembled WGS sequence"/>
</dbReference>
<name>A0A238JM14_9RHOB</name>
<dbReference type="GO" id="GO:0016787">
    <property type="term" value="F:hydrolase activity"/>
    <property type="evidence" value="ECO:0007669"/>
    <property type="project" value="UniProtKB-KW"/>
</dbReference>
<evidence type="ECO:0000313" key="5">
    <source>
        <dbReference type="Proteomes" id="UP000202922"/>
    </source>
</evidence>
<dbReference type="RefSeq" id="WP_093965611.1">
    <property type="nucleotide sequence ID" value="NZ_FXYE01000001.1"/>
</dbReference>
<keyword evidence="5" id="KW-1185">Reference proteome</keyword>
<dbReference type="Gene3D" id="3.40.50.1820">
    <property type="entry name" value="alpha/beta hydrolase"/>
    <property type="match status" value="1"/>
</dbReference>
<dbReference type="OrthoDB" id="9806180at2"/>
<sequence>MSVMRAILNPFLRLTEKPHLARATPEKLRSVLEKKAPLFFRAPRGTLYEDALLQDGGAKVPALWAIGPGADRNAPVVLYFHGGGYVFGSPNTHKAMLARLSSYSGMPACLPKYRLAPEHPFPAAIEDALTAYKALQNHPAGVVLGGDSAGGGLALALLGEINRLGLVAPLGCFAFSPLTDLTFSSDSLTQNAAKDVVLPAARATEMAQMYLNGHGDTDPRVSPLHAAFAGAPPVWLTVADAEILLDDTQKMAAHLRNEGVETHVTVEQNLPHVWPLFHNILPEARHSLRNVAQWLSSLPSR</sequence>
<reference evidence="5" key="1">
    <citation type="submission" date="2017-05" db="EMBL/GenBank/DDBJ databases">
        <authorList>
            <person name="Rodrigo-Torres L."/>
            <person name="Arahal R. D."/>
            <person name="Lucena T."/>
        </authorList>
    </citation>
    <scope>NUCLEOTIDE SEQUENCE [LARGE SCALE GENOMIC DNA]</scope>
    <source>
        <strain evidence="5">CECT 8621</strain>
    </source>
</reference>
<dbReference type="PANTHER" id="PTHR48081">
    <property type="entry name" value="AB HYDROLASE SUPERFAMILY PROTEIN C4A8.06C"/>
    <property type="match status" value="1"/>
</dbReference>
<keyword evidence="2 4" id="KW-0378">Hydrolase</keyword>
<comment type="similarity">
    <text evidence="1">Belongs to the 'GDXG' lipolytic enzyme family.</text>
</comment>
<evidence type="ECO:0000259" key="3">
    <source>
        <dbReference type="Pfam" id="PF07859"/>
    </source>
</evidence>